<comment type="subcellular location">
    <subcellularLocation>
        <location evidence="1">Preautophagosomal structure membrane</location>
        <topology evidence="1">Peripheral membrane protein</topology>
    </subcellularLocation>
</comment>
<keyword evidence="10" id="KW-1185">Reference proteome</keyword>
<dbReference type="InterPro" id="IPR042527">
    <property type="entry name" value="Atg5_UblA_dom_sf"/>
</dbReference>
<dbReference type="Pfam" id="PF20637">
    <property type="entry name" value="ATG5_HBR"/>
    <property type="match status" value="1"/>
</dbReference>
<feature type="domain" description="Autophagy protein ATG5 UblA" evidence="8">
    <location>
        <begin position="11"/>
        <end position="117"/>
    </location>
</feature>
<dbReference type="InterPro" id="IPR007239">
    <property type="entry name" value="Atg5"/>
</dbReference>
<evidence type="ECO:0000256" key="5">
    <source>
        <dbReference type="ARBA" id="ARBA00023006"/>
    </source>
</evidence>
<dbReference type="GO" id="GO:0034274">
    <property type="term" value="C:Atg12-Atg5-Atg16 complex"/>
    <property type="evidence" value="ECO:0007669"/>
    <property type="project" value="TreeGrafter"/>
</dbReference>
<organism evidence="9">
    <name type="scientific">Oppiella nova</name>
    <dbReference type="NCBI Taxonomy" id="334625"/>
    <lineage>
        <taxon>Eukaryota</taxon>
        <taxon>Metazoa</taxon>
        <taxon>Ecdysozoa</taxon>
        <taxon>Arthropoda</taxon>
        <taxon>Chelicerata</taxon>
        <taxon>Arachnida</taxon>
        <taxon>Acari</taxon>
        <taxon>Acariformes</taxon>
        <taxon>Sarcoptiformes</taxon>
        <taxon>Oribatida</taxon>
        <taxon>Brachypylina</taxon>
        <taxon>Oppioidea</taxon>
        <taxon>Oppiidae</taxon>
        <taxon>Oppiella</taxon>
    </lineage>
</organism>
<dbReference type="GO" id="GO:0006995">
    <property type="term" value="P:cellular response to nitrogen starvation"/>
    <property type="evidence" value="ECO:0007669"/>
    <property type="project" value="TreeGrafter"/>
</dbReference>
<keyword evidence="5" id="KW-0072">Autophagy</keyword>
<accession>A0A7R9MTH0</accession>
<dbReference type="GO" id="GO:0061908">
    <property type="term" value="C:phagophore"/>
    <property type="evidence" value="ECO:0007669"/>
    <property type="project" value="TreeGrafter"/>
</dbReference>
<evidence type="ECO:0000256" key="3">
    <source>
        <dbReference type="ARBA" id="ARBA00022499"/>
    </source>
</evidence>
<dbReference type="GO" id="GO:0044233">
    <property type="term" value="C:mitochondria-associated endoplasmic reticulum membrane contact site"/>
    <property type="evidence" value="ECO:0007669"/>
    <property type="project" value="TreeGrafter"/>
</dbReference>
<dbReference type="EMBL" id="CAJPVJ010053326">
    <property type="protein sequence ID" value="CAG2183358.1"/>
    <property type="molecule type" value="Genomic_DNA"/>
</dbReference>
<dbReference type="OrthoDB" id="272162at2759"/>
<dbReference type="EMBL" id="OC968151">
    <property type="protein sequence ID" value="CAD7666283.1"/>
    <property type="molecule type" value="Genomic_DNA"/>
</dbReference>
<evidence type="ECO:0000313" key="9">
    <source>
        <dbReference type="EMBL" id="CAD7666283.1"/>
    </source>
</evidence>
<evidence type="ECO:0000256" key="4">
    <source>
        <dbReference type="ARBA" id="ARBA00022843"/>
    </source>
</evidence>
<evidence type="ECO:0000256" key="2">
    <source>
        <dbReference type="ARBA" id="ARBA00006910"/>
    </source>
</evidence>
<dbReference type="GO" id="GO:0034045">
    <property type="term" value="C:phagophore assembly site membrane"/>
    <property type="evidence" value="ECO:0007669"/>
    <property type="project" value="UniProtKB-SubCell"/>
</dbReference>
<evidence type="ECO:0000259" key="7">
    <source>
        <dbReference type="Pfam" id="PF20637"/>
    </source>
</evidence>
<keyword evidence="4" id="KW-0832">Ubl conjugation</keyword>
<dbReference type="AlphaFoldDB" id="A0A7R9MTH0"/>
<dbReference type="GO" id="GO:0000422">
    <property type="term" value="P:autophagy of mitochondrion"/>
    <property type="evidence" value="ECO:0007669"/>
    <property type="project" value="TreeGrafter"/>
</dbReference>
<keyword evidence="3" id="KW-1017">Isopeptide bond</keyword>
<evidence type="ECO:0008006" key="11">
    <source>
        <dbReference type="Google" id="ProtNLM"/>
    </source>
</evidence>
<feature type="non-terminal residue" evidence="9">
    <location>
        <position position="183"/>
    </location>
</feature>
<sequence>MAEDADVLRQVWHSYLPIAFRLAANEVTSLQEPDPYYRKQPFSVSSQAMVSRMTYFPLVLEKVVKHLSRFCAQNAAQNHDLWLDFEGTPLKWHYPVGVLYDLLGADSCLPWTLSVHFEGFPEDALVRCSSRAAIEAHLMSGLKEADALRNRSQVMSSLQRRDHNQLWLGLSNDRFDQFWAVNR</sequence>
<dbReference type="GO" id="GO:0005776">
    <property type="term" value="C:autophagosome"/>
    <property type="evidence" value="ECO:0007669"/>
    <property type="project" value="TreeGrafter"/>
</dbReference>
<name>A0A7R9MTH0_9ACAR</name>
<comment type="similarity">
    <text evidence="2">Belongs to the ATG5 family.</text>
</comment>
<dbReference type="Gene3D" id="3.10.20.620">
    <property type="match status" value="1"/>
</dbReference>
<feature type="domain" description="Autophagy protein ATG5 alpha-helical bundle region" evidence="7">
    <location>
        <begin position="133"/>
        <end position="183"/>
    </location>
</feature>
<dbReference type="GO" id="GO:0007033">
    <property type="term" value="P:vacuole organization"/>
    <property type="evidence" value="ECO:0007669"/>
    <property type="project" value="UniProtKB-ARBA"/>
</dbReference>
<dbReference type="Gene3D" id="1.10.246.190">
    <property type="entry name" value="Autophagy protein Apg5, helix rich domain"/>
    <property type="match status" value="1"/>
</dbReference>
<evidence type="ECO:0000256" key="6">
    <source>
        <dbReference type="ARBA" id="ARBA00023136"/>
    </source>
</evidence>
<dbReference type="PANTHER" id="PTHR13040">
    <property type="entry name" value="AUTOPHAGY PROTEIN 5"/>
    <property type="match status" value="1"/>
</dbReference>
<dbReference type="PANTHER" id="PTHR13040:SF2">
    <property type="entry name" value="AUTOPHAGY PROTEIN 5"/>
    <property type="match status" value="1"/>
</dbReference>
<gene>
    <name evidence="9" type="ORF">ONB1V03_LOCUS22779</name>
</gene>
<dbReference type="Pfam" id="PF20638">
    <property type="entry name" value="ATG5_UblA"/>
    <property type="match status" value="1"/>
</dbReference>
<dbReference type="GO" id="GO:0019776">
    <property type="term" value="F:Atg8-family ligase activity"/>
    <property type="evidence" value="ECO:0007669"/>
    <property type="project" value="TreeGrafter"/>
</dbReference>
<protein>
    <recommendedName>
        <fullName evidence="11">Autophagy protein 5</fullName>
    </recommendedName>
</protein>
<dbReference type="GO" id="GO:0034727">
    <property type="term" value="P:piecemeal microautophagy of the nucleus"/>
    <property type="evidence" value="ECO:0007669"/>
    <property type="project" value="TreeGrafter"/>
</dbReference>
<proteinExistence type="inferred from homology"/>
<keyword evidence="6" id="KW-0472">Membrane</keyword>
<dbReference type="Proteomes" id="UP000728032">
    <property type="component" value="Unassembled WGS sequence"/>
</dbReference>
<dbReference type="InterPro" id="IPR042526">
    <property type="entry name" value="Atg5_HR"/>
</dbReference>
<evidence type="ECO:0000259" key="8">
    <source>
        <dbReference type="Pfam" id="PF20638"/>
    </source>
</evidence>
<dbReference type="InterPro" id="IPR048939">
    <property type="entry name" value="ATG5_UblA"/>
</dbReference>
<reference evidence="9" key="1">
    <citation type="submission" date="2020-11" db="EMBL/GenBank/DDBJ databases">
        <authorList>
            <person name="Tran Van P."/>
        </authorList>
    </citation>
    <scope>NUCLEOTIDE SEQUENCE</scope>
</reference>
<dbReference type="InterPro" id="IPR048940">
    <property type="entry name" value="ATG5_HBR"/>
</dbReference>
<dbReference type="FunFam" id="1.10.246.190:FF:000001">
    <property type="entry name" value="Autophagy related 5"/>
    <property type="match status" value="1"/>
</dbReference>
<evidence type="ECO:0000256" key="1">
    <source>
        <dbReference type="ARBA" id="ARBA00004623"/>
    </source>
</evidence>
<evidence type="ECO:0000313" key="10">
    <source>
        <dbReference type="Proteomes" id="UP000728032"/>
    </source>
</evidence>